<dbReference type="Proteomes" id="UP001315967">
    <property type="component" value="Chromosome"/>
</dbReference>
<proteinExistence type="predicted"/>
<organism evidence="2 3">
    <name type="scientific">Fundicoccus culcitae</name>
    <dbReference type="NCBI Taxonomy" id="2969821"/>
    <lineage>
        <taxon>Bacteria</taxon>
        <taxon>Bacillati</taxon>
        <taxon>Bacillota</taxon>
        <taxon>Bacilli</taxon>
        <taxon>Lactobacillales</taxon>
        <taxon>Aerococcaceae</taxon>
        <taxon>Fundicoccus</taxon>
    </lineage>
</organism>
<dbReference type="EMBL" id="CP102453">
    <property type="protein sequence ID" value="UUX35136.1"/>
    <property type="molecule type" value="Genomic_DNA"/>
</dbReference>
<feature type="transmembrane region" description="Helical" evidence="1">
    <location>
        <begin position="81"/>
        <end position="102"/>
    </location>
</feature>
<keyword evidence="1" id="KW-0472">Membrane</keyword>
<feature type="transmembrane region" description="Helical" evidence="1">
    <location>
        <begin position="20"/>
        <end position="49"/>
    </location>
</feature>
<evidence type="ECO:0008006" key="4">
    <source>
        <dbReference type="Google" id="ProtNLM"/>
    </source>
</evidence>
<feature type="transmembrane region" description="Helical" evidence="1">
    <location>
        <begin position="179"/>
        <end position="196"/>
    </location>
</feature>
<feature type="transmembrane region" description="Helical" evidence="1">
    <location>
        <begin position="150"/>
        <end position="173"/>
    </location>
</feature>
<name>A0ABY5P8R3_9LACT</name>
<evidence type="ECO:0000313" key="2">
    <source>
        <dbReference type="EMBL" id="UUX35136.1"/>
    </source>
</evidence>
<keyword evidence="1" id="KW-0812">Transmembrane</keyword>
<protein>
    <recommendedName>
        <fullName evidence="4">DUF624 domain-containing protein</fullName>
    </recommendedName>
</protein>
<feature type="transmembrane region" description="Helical" evidence="1">
    <location>
        <begin position="108"/>
        <end position="130"/>
    </location>
</feature>
<dbReference type="RefSeq" id="WP_313794629.1">
    <property type="nucleotide sequence ID" value="NZ_CP102453.1"/>
</dbReference>
<evidence type="ECO:0000256" key="1">
    <source>
        <dbReference type="SAM" id="Phobius"/>
    </source>
</evidence>
<keyword evidence="3" id="KW-1185">Reference proteome</keyword>
<gene>
    <name evidence="2" type="ORF">NRE15_05710</name>
</gene>
<reference evidence="2 3" key="1">
    <citation type="submission" date="2022-08" db="EMBL/GenBank/DDBJ databases">
        <title>Aerococcaceae sp. nov isolated from spoiled eye mask.</title>
        <authorList>
            <person name="Zhou G."/>
            <person name="Xie X.-B."/>
            <person name="Shi Q.-S."/>
            <person name="Wang Y.-S."/>
            <person name="Wen X."/>
            <person name="Peng H."/>
            <person name="Yang X.-J."/>
            <person name="Tao H.-B."/>
            <person name="Huang X.-M."/>
        </authorList>
    </citation>
    <scope>NUCLEOTIDE SEQUENCE [LARGE SCALE GENOMIC DNA]</scope>
    <source>
        <strain evidence="3">DM20194951</strain>
    </source>
</reference>
<evidence type="ECO:0000313" key="3">
    <source>
        <dbReference type="Proteomes" id="UP001315967"/>
    </source>
</evidence>
<sequence>MMEFNNRNKMIEYVYILSDYFIKLLLTNLLFCLFSIFIITIPSAISGLYSNCNKIYKKEDFSVISNFSSESFSNFKMKIKVSCIAFIATIIFIYDLTYLALIDEVLSVLGLTILLSILIFKNYFELTLFFQINKKYHSIKDLLRNSFKLITWNVKLFSFTILIDLLIIFISLLSSNIRYLILFLSVFVLIAIYGVVKTMLFNKIIFKGD</sequence>
<accession>A0ABY5P8R3</accession>
<keyword evidence="1" id="KW-1133">Transmembrane helix</keyword>